<keyword evidence="1" id="KW-1133">Transmembrane helix</keyword>
<sequence>MFGGIMKKLIIASICVALGVVLSTTSIPVGPARIFPFQHMINVILAVVVGARFSVGAAFSTSCLRNVLALGSPLAFPGSMIGAWLSAYLYKKYNAIWVATLGEIIGTGLIGAFVSYPIANFLLGKPLALLTLITSFSMSSVTGACIGFIVLQILSRRHLLHKEA</sequence>
<name>A0ABP2SUS4_9FIRM</name>
<dbReference type="Proteomes" id="UP000010412">
    <property type="component" value="Unassembled WGS sequence"/>
</dbReference>
<keyword evidence="1" id="KW-0472">Membrane</keyword>
<dbReference type="Pfam" id="PF09512">
    <property type="entry name" value="ThiW"/>
    <property type="match status" value="1"/>
</dbReference>
<dbReference type="PIRSF" id="PIRSF024534">
    <property type="entry name" value="ThiW"/>
    <property type="match status" value="1"/>
</dbReference>
<feature type="transmembrane region" description="Helical" evidence="1">
    <location>
        <begin position="96"/>
        <end position="116"/>
    </location>
</feature>
<dbReference type="InterPro" id="IPR012652">
    <property type="entry name" value="ThiW"/>
</dbReference>
<keyword evidence="3" id="KW-1185">Reference proteome</keyword>
<dbReference type="Gene3D" id="1.10.1760.20">
    <property type="match status" value="1"/>
</dbReference>
<evidence type="ECO:0000256" key="1">
    <source>
        <dbReference type="SAM" id="Phobius"/>
    </source>
</evidence>
<reference evidence="2 3" key="1">
    <citation type="submission" date="2012-05" db="EMBL/GenBank/DDBJ databases">
        <authorList>
            <person name="Weinstock G."/>
            <person name="Sodergren E."/>
            <person name="Lobos E.A."/>
            <person name="Fulton L."/>
            <person name="Fulton R."/>
            <person name="Courtney L."/>
            <person name="Fronick C."/>
            <person name="O'Laughlin M."/>
            <person name="Godfrey J."/>
            <person name="Wilson R.M."/>
            <person name="Miner T."/>
            <person name="Farmer C."/>
            <person name="Delehaunty K."/>
            <person name="Cordes M."/>
            <person name="Minx P."/>
            <person name="Tomlinson C."/>
            <person name="Chen J."/>
            <person name="Wollam A."/>
            <person name="Pepin K.H."/>
            <person name="Bhonagiri V."/>
            <person name="Zhang X."/>
            <person name="Suruliraj S."/>
            <person name="Warren W."/>
            <person name="Mitreva M."/>
            <person name="Mardis E.R."/>
            <person name="Wilson R.K."/>
        </authorList>
    </citation>
    <scope>NUCLEOTIDE SEQUENCE [LARGE SCALE GENOMIC DNA]</scope>
    <source>
        <strain evidence="2 3">KON</strain>
    </source>
</reference>
<dbReference type="EMBL" id="AMEX01000001">
    <property type="protein sequence ID" value="EKY21590.1"/>
    <property type="molecule type" value="Genomic_DNA"/>
</dbReference>
<comment type="caution">
    <text evidence="2">The sequence shown here is derived from an EMBL/GenBank/DDBJ whole genome shotgun (WGS) entry which is preliminary data.</text>
</comment>
<feature type="transmembrane region" description="Helical" evidence="1">
    <location>
        <begin position="67"/>
        <end position="90"/>
    </location>
</feature>
<evidence type="ECO:0000313" key="3">
    <source>
        <dbReference type="Proteomes" id="UP000010412"/>
    </source>
</evidence>
<gene>
    <name evidence="2" type="ORF">HMPREF0870_00084</name>
</gene>
<feature type="transmembrane region" description="Helical" evidence="1">
    <location>
        <begin position="39"/>
        <end position="60"/>
    </location>
</feature>
<proteinExistence type="predicted"/>
<keyword evidence="1" id="KW-0812">Transmembrane</keyword>
<dbReference type="NCBIfam" id="TIGR02359">
    <property type="entry name" value="thiW"/>
    <property type="match status" value="1"/>
</dbReference>
<evidence type="ECO:0000313" key="2">
    <source>
        <dbReference type="EMBL" id="EKY21590.1"/>
    </source>
</evidence>
<accession>A0ABP2SUS4</accession>
<feature type="transmembrane region" description="Helical" evidence="1">
    <location>
        <begin position="128"/>
        <end position="154"/>
    </location>
</feature>
<protein>
    <submittedName>
        <fullName evidence="2">Protein ThiW</fullName>
    </submittedName>
</protein>
<organism evidence="2 3">
    <name type="scientific">Veillonella atypica KON</name>
    <dbReference type="NCBI Taxonomy" id="1128111"/>
    <lineage>
        <taxon>Bacteria</taxon>
        <taxon>Bacillati</taxon>
        <taxon>Bacillota</taxon>
        <taxon>Negativicutes</taxon>
        <taxon>Veillonellales</taxon>
        <taxon>Veillonellaceae</taxon>
        <taxon>Veillonella</taxon>
    </lineage>
</organism>